<evidence type="ECO:0000313" key="2">
    <source>
        <dbReference type="EMBL" id="KAG5999315.1"/>
    </source>
</evidence>
<evidence type="ECO:0000256" key="1">
    <source>
        <dbReference type="SAM" id="SignalP"/>
    </source>
</evidence>
<protein>
    <submittedName>
        <fullName evidence="2">Uncharacterized protein</fullName>
    </submittedName>
</protein>
<dbReference type="Proteomes" id="UP000748025">
    <property type="component" value="Unassembled WGS sequence"/>
</dbReference>
<keyword evidence="1" id="KW-0732">Signal</keyword>
<feature type="signal peptide" evidence="1">
    <location>
        <begin position="1"/>
        <end position="18"/>
    </location>
</feature>
<evidence type="ECO:0000313" key="3">
    <source>
        <dbReference type="Proteomes" id="UP000748025"/>
    </source>
</evidence>
<sequence length="111" mass="12155">MQPHTLLVHIFLTSLASASVLQEEARQVKEERGQKSPLAVRDDCRTNCLLNQSFCQSSCAFDPKTRTIDGDVTICPPLKSARTSNAVRIAMKPVLGLNLSASLAAWRTDLT</sequence>
<reference evidence="2" key="1">
    <citation type="journal article" date="2020" name="bioRxiv">
        <title>Whole genome comparisons of ergot fungi reveals the divergence and evolution of species within the genus Claviceps are the result of varying mechanisms driving genome evolution and host range expansion.</title>
        <authorList>
            <person name="Wyka S.A."/>
            <person name="Mondo S.J."/>
            <person name="Liu M."/>
            <person name="Dettman J."/>
            <person name="Nalam V."/>
            <person name="Broders K.D."/>
        </authorList>
    </citation>
    <scope>NUCLEOTIDE SEQUENCE</scope>
    <source>
        <strain evidence="2">CCC 602</strain>
    </source>
</reference>
<organism evidence="2 3">
    <name type="scientific">Claviceps pusilla</name>
    <dbReference type="NCBI Taxonomy" id="123648"/>
    <lineage>
        <taxon>Eukaryota</taxon>
        <taxon>Fungi</taxon>
        <taxon>Dikarya</taxon>
        <taxon>Ascomycota</taxon>
        <taxon>Pezizomycotina</taxon>
        <taxon>Sordariomycetes</taxon>
        <taxon>Hypocreomycetidae</taxon>
        <taxon>Hypocreales</taxon>
        <taxon>Clavicipitaceae</taxon>
        <taxon>Claviceps</taxon>
    </lineage>
</organism>
<keyword evidence="3" id="KW-1185">Reference proteome</keyword>
<dbReference type="EMBL" id="SRPW01001737">
    <property type="protein sequence ID" value="KAG5999315.1"/>
    <property type="molecule type" value="Genomic_DNA"/>
</dbReference>
<gene>
    <name evidence="2" type="ORF">E4U43_002141</name>
</gene>
<proteinExistence type="predicted"/>
<accession>A0A9P7N7X4</accession>
<feature type="chain" id="PRO_5040117275" evidence="1">
    <location>
        <begin position="19"/>
        <end position="111"/>
    </location>
</feature>
<name>A0A9P7N7X4_9HYPO</name>
<dbReference type="AlphaFoldDB" id="A0A9P7N7X4"/>
<comment type="caution">
    <text evidence="2">The sequence shown here is derived from an EMBL/GenBank/DDBJ whole genome shotgun (WGS) entry which is preliminary data.</text>
</comment>